<evidence type="ECO:0000259" key="7">
    <source>
        <dbReference type="Pfam" id="PF25975"/>
    </source>
</evidence>
<dbReference type="Gene3D" id="2.40.420.20">
    <property type="match status" value="1"/>
</dbReference>
<dbReference type="FunFam" id="2.40.420.20:FF:000003">
    <property type="entry name" value="Cation efflux system protein cusB"/>
    <property type="match status" value="1"/>
</dbReference>
<dbReference type="Proteomes" id="UP000012488">
    <property type="component" value="Chromosome"/>
</dbReference>
<evidence type="ECO:0000313" key="8">
    <source>
        <dbReference type="EMBL" id="QGY03173.1"/>
    </source>
</evidence>
<reference evidence="8 9" key="2">
    <citation type="journal article" date="2013" name="Genome Announc.">
        <title>Draft Genome Sequence of Methylobacterium mesophilicum Strain SR1.6/6, Isolated from Citrus sinensis.</title>
        <authorList>
            <person name="Marinho Almeida D."/>
            <person name="Dini-Andreote F."/>
            <person name="Camargo Neves A.A."/>
            <person name="Juca Ramos R.T."/>
            <person name="Andreote F.D."/>
            <person name="Carneiro A.R."/>
            <person name="Oliveira de Souza Lima A."/>
            <person name="Caracciolo Gomes de Sa P.H."/>
            <person name="Ribeiro Barbosa M.S."/>
            <person name="Araujo W.L."/>
            <person name="Silva A."/>
        </authorList>
    </citation>
    <scope>NUCLEOTIDE SEQUENCE [LARGE SCALE GENOMIC DNA]</scope>
    <source>
        <strain evidence="8 9">SR1.6/6</strain>
    </source>
</reference>
<dbReference type="EMBL" id="CP043538">
    <property type="protein sequence ID" value="QGY03173.1"/>
    <property type="molecule type" value="Genomic_DNA"/>
</dbReference>
<dbReference type="PANTHER" id="PTHR30097">
    <property type="entry name" value="CATION EFFLUX SYSTEM PROTEIN CUSB"/>
    <property type="match status" value="1"/>
</dbReference>
<dbReference type="InterPro" id="IPR051909">
    <property type="entry name" value="MFP_Cation_Efflux"/>
</dbReference>
<dbReference type="GO" id="GO:0030288">
    <property type="term" value="C:outer membrane-bounded periplasmic space"/>
    <property type="evidence" value="ECO:0007669"/>
    <property type="project" value="TreeGrafter"/>
</dbReference>
<name>A0A6B9FKW0_9HYPH</name>
<comment type="similarity">
    <text evidence="1">Belongs to the membrane fusion protein (MFP) (TC 8.A.1) family.</text>
</comment>
<keyword evidence="2" id="KW-0813">Transport</keyword>
<dbReference type="Pfam" id="PF25954">
    <property type="entry name" value="Beta-barrel_RND_2"/>
    <property type="match status" value="1"/>
</dbReference>
<evidence type="ECO:0000256" key="4">
    <source>
        <dbReference type="ARBA" id="ARBA00023065"/>
    </source>
</evidence>
<dbReference type="RefSeq" id="WP_010682191.1">
    <property type="nucleotide sequence ID" value="NZ_CP043538.1"/>
</dbReference>
<evidence type="ECO:0000256" key="1">
    <source>
        <dbReference type="ARBA" id="ARBA00009477"/>
    </source>
</evidence>
<dbReference type="InterPro" id="IPR058649">
    <property type="entry name" value="CzcB_C"/>
</dbReference>
<evidence type="ECO:0000259" key="6">
    <source>
        <dbReference type="Pfam" id="PF25954"/>
    </source>
</evidence>
<evidence type="ECO:0000256" key="3">
    <source>
        <dbReference type="ARBA" id="ARBA00022729"/>
    </source>
</evidence>
<dbReference type="GO" id="GO:0060003">
    <property type="term" value="P:copper ion export"/>
    <property type="evidence" value="ECO:0007669"/>
    <property type="project" value="TreeGrafter"/>
</dbReference>
<protein>
    <submittedName>
        <fullName evidence="8">Efflux RND transporter periplasmic adaptor subunit</fullName>
    </submittedName>
</protein>
<evidence type="ECO:0000313" key="9">
    <source>
        <dbReference type="Proteomes" id="UP000012488"/>
    </source>
</evidence>
<dbReference type="Pfam" id="PF25919">
    <property type="entry name" value="BSH_CusB"/>
    <property type="match status" value="1"/>
</dbReference>
<evidence type="ECO:0000256" key="2">
    <source>
        <dbReference type="ARBA" id="ARBA00022448"/>
    </source>
</evidence>
<dbReference type="KEGG" id="mmes:MMSR116_15735"/>
<dbReference type="GO" id="GO:0016020">
    <property type="term" value="C:membrane"/>
    <property type="evidence" value="ECO:0007669"/>
    <property type="project" value="InterPro"/>
</dbReference>
<feature type="domain" description="CusB-like beta-barrel" evidence="6">
    <location>
        <begin position="344"/>
        <end position="420"/>
    </location>
</feature>
<gene>
    <name evidence="8" type="ORF">MMSR116_15735</name>
</gene>
<sequence length="516" mass="54608">MSRSAWLAGTLVALAAGGAGYIAGHESGSVPALVERARSELAAALPGVVQVRIADWLPIIAGRPNAAAQPAKATGPVVYYQDPDGKPVYSASQMVTDDGREFRSVRAGEDVSFDGAEDGDAKLSGTSGHDMFKHGMAASEAAKSAGGDRRVLYYRNPMGLPDTSPVPKKDSMGMDYIPVYAREGDGGTTVTISPGKVQRTGVRTETVEQRVVAHPVRVPGTVALDERRVTVVATRSDAFVDHVENVTTGDRVRKGQALVHVYSPDINAAAAQLIANPGFDGARRRLQNLNVSEPVIDEMERTRKVPMAITWASPRDGVVLQRNAVEGMKAAAGDTLFRIGDISTMWVLADVPERDLAGVRVGQPATVRLRSAPSRSFLGKVAVVYPQVNADTRATRVRIELPNPDGVLLPDMYADVEIATGDAKPVATVPDDAVIDTGERQVVLLDRGEGRFEPRVVTVGVSGGGYTEIRHGVAAGERVVTAANFLIDAESNLKTALQSLATPKDDRQAANAGGNP</sequence>
<dbReference type="InterPro" id="IPR006143">
    <property type="entry name" value="RND_pump_MFP"/>
</dbReference>
<keyword evidence="4" id="KW-0406">Ion transport</keyword>
<dbReference type="InterPro" id="IPR058792">
    <property type="entry name" value="Beta-barrel_RND_2"/>
</dbReference>
<dbReference type="PANTHER" id="PTHR30097:SF15">
    <property type="entry name" value="CATION EFFLUX SYSTEM PROTEIN CUSB"/>
    <property type="match status" value="1"/>
</dbReference>
<feature type="domain" description="CusB-like barrel-sandwich hybrid" evidence="5">
    <location>
        <begin position="229"/>
        <end position="339"/>
    </location>
</feature>
<dbReference type="FunFam" id="2.40.30.170:FF:000010">
    <property type="entry name" value="Efflux RND transporter periplasmic adaptor subunit"/>
    <property type="match status" value="1"/>
</dbReference>
<organism evidence="8 9">
    <name type="scientific">Methylobacterium mesophilicum SR1.6/6</name>
    <dbReference type="NCBI Taxonomy" id="908290"/>
    <lineage>
        <taxon>Bacteria</taxon>
        <taxon>Pseudomonadati</taxon>
        <taxon>Pseudomonadota</taxon>
        <taxon>Alphaproteobacteria</taxon>
        <taxon>Hyphomicrobiales</taxon>
        <taxon>Methylobacteriaceae</taxon>
        <taxon>Methylobacterium</taxon>
    </lineage>
</organism>
<dbReference type="GO" id="GO:0046914">
    <property type="term" value="F:transition metal ion binding"/>
    <property type="evidence" value="ECO:0007669"/>
    <property type="project" value="TreeGrafter"/>
</dbReference>
<dbReference type="NCBIfam" id="TIGR01730">
    <property type="entry name" value="RND_mfp"/>
    <property type="match status" value="1"/>
</dbReference>
<dbReference type="Pfam" id="PF25975">
    <property type="entry name" value="CzcB_C"/>
    <property type="match status" value="1"/>
</dbReference>
<dbReference type="OrthoDB" id="9806939at2"/>
<reference evidence="8 9" key="1">
    <citation type="journal article" date="2012" name="Genet. Mol. Biol.">
        <title>Analysis of 16S rRNA and mxaF genes revealing insights into Methylobacterium niche-specific plant association.</title>
        <authorList>
            <person name="Dourado M.N."/>
            <person name="Andreote F.D."/>
            <person name="Dini-Andreote F."/>
            <person name="Conti R."/>
            <person name="Araujo J.M."/>
            <person name="Araujo W.L."/>
        </authorList>
    </citation>
    <scope>NUCLEOTIDE SEQUENCE [LARGE SCALE GENOMIC DNA]</scope>
    <source>
        <strain evidence="8 9">SR1.6/6</strain>
    </source>
</reference>
<keyword evidence="3" id="KW-0732">Signal</keyword>
<proteinExistence type="inferred from homology"/>
<dbReference type="GO" id="GO:0015679">
    <property type="term" value="P:plasma membrane copper ion transport"/>
    <property type="evidence" value="ECO:0007669"/>
    <property type="project" value="TreeGrafter"/>
</dbReference>
<feature type="domain" description="CzcB-like C-terminal circularly permuted SH3-like" evidence="7">
    <location>
        <begin position="428"/>
        <end position="487"/>
    </location>
</feature>
<dbReference type="SUPFAM" id="SSF111369">
    <property type="entry name" value="HlyD-like secretion proteins"/>
    <property type="match status" value="1"/>
</dbReference>
<dbReference type="AlphaFoldDB" id="A0A6B9FKW0"/>
<accession>A0A6B9FKW0</accession>
<dbReference type="Gene3D" id="2.40.30.170">
    <property type="match status" value="1"/>
</dbReference>
<dbReference type="GO" id="GO:0022857">
    <property type="term" value="F:transmembrane transporter activity"/>
    <property type="evidence" value="ECO:0007669"/>
    <property type="project" value="InterPro"/>
</dbReference>
<evidence type="ECO:0000259" key="5">
    <source>
        <dbReference type="Pfam" id="PF25919"/>
    </source>
</evidence>
<dbReference type="InterPro" id="IPR058790">
    <property type="entry name" value="BSH_CusB"/>
</dbReference>